<feature type="compositionally biased region" description="Basic and acidic residues" evidence="1">
    <location>
        <begin position="193"/>
        <end position="205"/>
    </location>
</feature>
<comment type="caution">
    <text evidence="3">The sequence shown here is derived from an EMBL/GenBank/DDBJ whole genome shotgun (WGS) entry which is preliminary data.</text>
</comment>
<feature type="compositionally biased region" description="Basic and acidic residues" evidence="1">
    <location>
        <begin position="1"/>
        <end position="12"/>
    </location>
</feature>
<dbReference type="SUPFAM" id="SSF47353">
    <property type="entry name" value="Retrovirus capsid dimerization domain-like"/>
    <property type="match status" value="1"/>
</dbReference>
<evidence type="ECO:0000313" key="4">
    <source>
        <dbReference type="Proteomes" id="UP001221898"/>
    </source>
</evidence>
<name>A0AAD7RGI9_9TELE</name>
<feature type="domain" description="SCAN box" evidence="2">
    <location>
        <begin position="93"/>
        <end position="169"/>
    </location>
</feature>
<keyword evidence="4" id="KW-1185">Reference proteome</keyword>
<dbReference type="PROSITE" id="PS50804">
    <property type="entry name" value="SCAN_BOX"/>
    <property type="match status" value="1"/>
</dbReference>
<dbReference type="AlphaFoldDB" id="A0AAD7RGI9"/>
<organism evidence="3 4">
    <name type="scientific">Aldrovandia affinis</name>
    <dbReference type="NCBI Taxonomy" id="143900"/>
    <lineage>
        <taxon>Eukaryota</taxon>
        <taxon>Metazoa</taxon>
        <taxon>Chordata</taxon>
        <taxon>Craniata</taxon>
        <taxon>Vertebrata</taxon>
        <taxon>Euteleostomi</taxon>
        <taxon>Actinopterygii</taxon>
        <taxon>Neopterygii</taxon>
        <taxon>Teleostei</taxon>
        <taxon>Notacanthiformes</taxon>
        <taxon>Halosauridae</taxon>
        <taxon>Aldrovandia</taxon>
    </lineage>
</organism>
<proteinExistence type="predicted"/>
<dbReference type="PANTHER" id="PTHR46888:SF15">
    <property type="entry name" value="ZINC FINGER AND SCAN DOMAIN-CONTAINING PROTEIN 12-LIKE"/>
    <property type="match status" value="1"/>
</dbReference>
<reference evidence="3" key="1">
    <citation type="journal article" date="2023" name="Science">
        <title>Genome structures resolve the early diversification of teleost fishes.</title>
        <authorList>
            <person name="Parey E."/>
            <person name="Louis A."/>
            <person name="Montfort J."/>
            <person name="Bouchez O."/>
            <person name="Roques C."/>
            <person name="Iampietro C."/>
            <person name="Lluch J."/>
            <person name="Castinel A."/>
            <person name="Donnadieu C."/>
            <person name="Desvignes T."/>
            <person name="Floi Bucao C."/>
            <person name="Jouanno E."/>
            <person name="Wen M."/>
            <person name="Mejri S."/>
            <person name="Dirks R."/>
            <person name="Jansen H."/>
            <person name="Henkel C."/>
            <person name="Chen W.J."/>
            <person name="Zahm M."/>
            <person name="Cabau C."/>
            <person name="Klopp C."/>
            <person name="Thompson A.W."/>
            <person name="Robinson-Rechavi M."/>
            <person name="Braasch I."/>
            <person name="Lecointre G."/>
            <person name="Bobe J."/>
            <person name="Postlethwait J.H."/>
            <person name="Berthelot C."/>
            <person name="Roest Crollius H."/>
            <person name="Guiguen Y."/>
        </authorList>
    </citation>
    <scope>NUCLEOTIDE SEQUENCE</scope>
    <source>
        <strain evidence="3">NC1722</strain>
    </source>
</reference>
<dbReference type="Pfam" id="PF02023">
    <property type="entry name" value="SCAN"/>
    <property type="match status" value="1"/>
</dbReference>
<evidence type="ECO:0000256" key="1">
    <source>
        <dbReference type="SAM" id="MobiDB-lite"/>
    </source>
</evidence>
<evidence type="ECO:0000313" key="3">
    <source>
        <dbReference type="EMBL" id="KAJ8383672.1"/>
    </source>
</evidence>
<feature type="region of interest" description="Disordered" evidence="1">
    <location>
        <begin position="172"/>
        <end position="215"/>
    </location>
</feature>
<protein>
    <recommendedName>
        <fullName evidence="2">SCAN box domain-containing protein</fullName>
    </recommendedName>
</protein>
<feature type="region of interest" description="Disordered" evidence="1">
    <location>
        <begin position="416"/>
        <end position="471"/>
    </location>
</feature>
<dbReference type="InterPro" id="IPR038269">
    <property type="entry name" value="SCAN_sf"/>
</dbReference>
<accession>A0AAD7RGI9</accession>
<gene>
    <name evidence="3" type="ORF">AAFF_G00216430</name>
</gene>
<dbReference type="InterPro" id="IPR003309">
    <property type="entry name" value="SCAN_dom"/>
</dbReference>
<feature type="region of interest" description="Disordered" evidence="1">
    <location>
        <begin position="261"/>
        <end position="358"/>
    </location>
</feature>
<evidence type="ECO:0000259" key="2">
    <source>
        <dbReference type="PROSITE" id="PS50804"/>
    </source>
</evidence>
<feature type="region of interest" description="Disordered" evidence="1">
    <location>
        <begin position="1"/>
        <end position="20"/>
    </location>
</feature>
<feature type="compositionally biased region" description="Polar residues" evidence="1">
    <location>
        <begin position="183"/>
        <end position="192"/>
    </location>
</feature>
<feature type="compositionally biased region" description="Low complexity" evidence="1">
    <location>
        <begin position="453"/>
        <end position="467"/>
    </location>
</feature>
<dbReference type="PANTHER" id="PTHR46888">
    <property type="entry name" value="ZINC KNUCKLE DOMAINCONTAINING PROTEIN-RELATED"/>
    <property type="match status" value="1"/>
</dbReference>
<dbReference type="Gene3D" id="1.10.4020.10">
    <property type="entry name" value="DNA breaking-rejoining enzymes"/>
    <property type="match status" value="1"/>
</dbReference>
<dbReference type="Proteomes" id="UP001221898">
    <property type="component" value="Unassembled WGS sequence"/>
</dbReference>
<dbReference type="EMBL" id="JAINUG010000288">
    <property type="protein sequence ID" value="KAJ8383672.1"/>
    <property type="molecule type" value="Genomic_DNA"/>
</dbReference>
<sequence>MRRSGPGEREMRMPAMRQQEQNPEAYLAVFEQAAASSRLPRGEWGARLATLLSDDAWAEETYPVARSPATPDYYDALKAKILSQARAAEDQSRLDFLSVRYDPVRGARDLGRRLDSAAKRWLRPQHRTAAQVEQQVAMEQFVSLLPKEAGSWVHRQHPRDLEEAIRLAEQRLSPSNEEDTSPAGATTVTQTDASDREPEAGETGKTKRHRNCDQTGVKENITESFLNKLDTVKLESVNFSLDIPDLEVIYLDDEGMEENPALKQEVSEPGFPRATEIPDREGPTALPQGPLVCTQEPRGGGGVRRQEVEDEDKDPSVARSGPENRVRRLRGERRGGRFAAAPASEIHAVPGPAHTPVARPRPLQAAVVRPPAARLAPLAALRSVPILLPGRHGQSPADGQGRLEVAAFPLKLGAKRGVAARRHETSSPPALWSQDKPPSREKPPPRTNPPPLLAATGPTAARTAAAPSRSFHSLSDFHQLAQQLYCEAT</sequence>
<dbReference type="SMART" id="SM00431">
    <property type="entry name" value="SCAN"/>
    <property type="match status" value="1"/>
</dbReference>